<evidence type="ECO:0000313" key="1">
    <source>
        <dbReference type="EnsemblMetazoa" id="GAUT026353-PA"/>
    </source>
</evidence>
<protein>
    <submittedName>
        <fullName evidence="1">Uncharacterized protein</fullName>
    </submittedName>
</protein>
<reference evidence="1" key="1">
    <citation type="submission" date="2020-05" db="UniProtKB">
        <authorList>
            <consortium name="EnsemblMetazoa"/>
        </authorList>
    </citation>
    <scope>IDENTIFICATION</scope>
    <source>
        <strain evidence="1">TTRI</strain>
    </source>
</reference>
<name>A0A1A9V573_GLOAU</name>
<dbReference type="AlphaFoldDB" id="A0A1A9V573"/>
<keyword evidence="2" id="KW-1185">Reference proteome</keyword>
<proteinExistence type="predicted"/>
<dbReference type="EnsemblMetazoa" id="GAUT026353-RA">
    <property type="protein sequence ID" value="GAUT026353-PA"/>
    <property type="gene ID" value="GAUT026353"/>
</dbReference>
<dbReference type="VEuPathDB" id="VectorBase:GAUT026353"/>
<sequence>MPSSHFYNFITNRAEERNNGARDTSETTCSVATRYDRTEHPVHNWVFQLQRNRLLCAWDLPRSRSTSVYFSITLKQYVNMYKRYSQLEQCCTNCVFWFDAGDINASCQDQQN</sequence>
<evidence type="ECO:0000313" key="2">
    <source>
        <dbReference type="Proteomes" id="UP000078200"/>
    </source>
</evidence>
<dbReference type="Proteomes" id="UP000078200">
    <property type="component" value="Unassembled WGS sequence"/>
</dbReference>
<organism evidence="1 2">
    <name type="scientific">Glossina austeni</name>
    <name type="common">Savannah tsetse fly</name>
    <dbReference type="NCBI Taxonomy" id="7395"/>
    <lineage>
        <taxon>Eukaryota</taxon>
        <taxon>Metazoa</taxon>
        <taxon>Ecdysozoa</taxon>
        <taxon>Arthropoda</taxon>
        <taxon>Hexapoda</taxon>
        <taxon>Insecta</taxon>
        <taxon>Pterygota</taxon>
        <taxon>Neoptera</taxon>
        <taxon>Endopterygota</taxon>
        <taxon>Diptera</taxon>
        <taxon>Brachycera</taxon>
        <taxon>Muscomorpha</taxon>
        <taxon>Hippoboscoidea</taxon>
        <taxon>Glossinidae</taxon>
        <taxon>Glossina</taxon>
    </lineage>
</organism>
<accession>A0A1A9V573</accession>